<comment type="caution">
    <text evidence="1">The sequence shown here is derived from an EMBL/GenBank/DDBJ whole genome shotgun (WGS) entry which is preliminary data.</text>
</comment>
<dbReference type="EMBL" id="APOL01000025">
    <property type="protein sequence ID" value="ENU33342.1"/>
    <property type="molecule type" value="Genomic_DNA"/>
</dbReference>
<evidence type="ECO:0000313" key="2">
    <source>
        <dbReference type="Proteomes" id="UP000018426"/>
    </source>
</evidence>
<proteinExistence type="predicted"/>
<dbReference type="HOGENOM" id="CLU_2340457_0_0_6"/>
<evidence type="ECO:0000313" key="1">
    <source>
        <dbReference type="EMBL" id="ENU33342.1"/>
    </source>
</evidence>
<sequence>MPKIINPVYATVTTYRSNSTTAFFNAPTDATPQDCKEVTAKLLKRAVAILNGVLVDESLAVDTLLQLETVRDTLHSASQSLHLLDIEKAVLMAQREEV</sequence>
<reference evidence="1 2" key="1">
    <citation type="submission" date="2013-02" db="EMBL/GenBank/DDBJ databases">
        <title>The Genome Sequence of Acinetobacter parvus NIPH 1103.</title>
        <authorList>
            <consortium name="The Broad Institute Genome Sequencing Platform"/>
            <consortium name="The Broad Institute Genome Sequencing Center for Infectious Disease"/>
            <person name="Cerqueira G."/>
            <person name="Feldgarden M."/>
            <person name="Courvalin P."/>
            <person name="Perichon B."/>
            <person name="Grillot-Courvalin C."/>
            <person name="Clermont D."/>
            <person name="Rocha E."/>
            <person name="Yoon E.-J."/>
            <person name="Nemec A."/>
            <person name="Walker B."/>
            <person name="Young S.K."/>
            <person name="Zeng Q."/>
            <person name="Gargeya S."/>
            <person name="Fitzgerald M."/>
            <person name="Haas B."/>
            <person name="Abouelleil A."/>
            <person name="Alvarado L."/>
            <person name="Arachchi H.M."/>
            <person name="Berlin A.M."/>
            <person name="Chapman S.B."/>
            <person name="Dewar J."/>
            <person name="Goldberg J."/>
            <person name="Griggs A."/>
            <person name="Gujja S."/>
            <person name="Hansen M."/>
            <person name="Howarth C."/>
            <person name="Imamovic A."/>
            <person name="Larimer J."/>
            <person name="McCowan C."/>
            <person name="Murphy C."/>
            <person name="Neiman D."/>
            <person name="Pearson M."/>
            <person name="Priest M."/>
            <person name="Roberts A."/>
            <person name="Saif S."/>
            <person name="Shea T."/>
            <person name="Sisk P."/>
            <person name="Sykes S."/>
            <person name="Wortman J."/>
            <person name="Nusbaum C."/>
            <person name="Birren B."/>
        </authorList>
    </citation>
    <scope>NUCLEOTIDE SEQUENCE [LARGE SCALE GENOMIC DNA]</scope>
    <source>
        <strain evidence="1 2">NIPH 1103</strain>
    </source>
</reference>
<name>N8RGX1_9GAMM</name>
<accession>N8RGX1</accession>
<dbReference type="PATRIC" id="fig|1217671.3.peg.1529"/>
<gene>
    <name evidence="1" type="ORF">F989_01541</name>
</gene>
<organism evidence="1 2">
    <name type="scientific">Acinetobacter parvus NIPH 1103</name>
    <dbReference type="NCBI Taxonomy" id="1217671"/>
    <lineage>
        <taxon>Bacteria</taxon>
        <taxon>Pseudomonadati</taxon>
        <taxon>Pseudomonadota</taxon>
        <taxon>Gammaproteobacteria</taxon>
        <taxon>Moraxellales</taxon>
        <taxon>Moraxellaceae</taxon>
        <taxon>Acinetobacter</taxon>
    </lineage>
</organism>
<dbReference type="Proteomes" id="UP000018426">
    <property type="component" value="Unassembled WGS sequence"/>
</dbReference>
<protein>
    <submittedName>
        <fullName evidence="1">Uncharacterized protein</fullName>
    </submittedName>
</protein>
<dbReference type="AlphaFoldDB" id="N8RGX1"/>
<dbReference type="RefSeq" id="WP_004678843.1">
    <property type="nucleotide sequence ID" value="NZ_KB849226.1"/>
</dbReference>